<gene>
    <name evidence="2" type="ordered locus">Theam_1387</name>
</gene>
<dbReference type="Pfam" id="PF07238">
    <property type="entry name" value="PilZ"/>
    <property type="match status" value="1"/>
</dbReference>
<dbReference type="InterPro" id="IPR009875">
    <property type="entry name" value="PilZ_domain"/>
</dbReference>
<dbReference type="HOGENOM" id="CLU_1244839_0_0_0"/>
<dbReference type="SUPFAM" id="SSF141371">
    <property type="entry name" value="PilZ domain-like"/>
    <property type="match status" value="1"/>
</dbReference>
<dbReference type="KEGG" id="tam:Theam_1387"/>
<reference evidence="2" key="1">
    <citation type="submission" date="2011-01" db="EMBL/GenBank/DDBJ databases">
        <title>Complete sequence of chromosome of Thermovibrio ammonificans HB-1.</title>
        <authorList>
            <consortium name="US DOE Joint Genome Institute"/>
            <person name="Lucas S."/>
            <person name="Copeland A."/>
            <person name="Lapidus A."/>
            <person name="Cheng J.-F."/>
            <person name="Goodwin L."/>
            <person name="Pitluck S."/>
            <person name="Davenport K."/>
            <person name="Detter J.C."/>
            <person name="Han C."/>
            <person name="Tapia R."/>
            <person name="Land M."/>
            <person name="Hauser L."/>
            <person name="Kyrpides N."/>
            <person name="Ivanova N."/>
            <person name="Ovchinnikova G."/>
            <person name="Vetriani C."/>
            <person name="Woyke T."/>
        </authorList>
    </citation>
    <scope>NUCLEOTIDE SEQUENCE [LARGE SCALE GENOMIC DNA]</scope>
    <source>
        <strain evidence="2">HB-1</strain>
    </source>
</reference>
<accession>E8T3U3</accession>
<dbReference type="RefSeq" id="WP_013538136.1">
    <property type="nucleotide sequence ID" value="NC_014926.1"/>
</dbReference>
<name>E8T3U3_THEA1</name>
<evidence type="ECO:0000313" key="3">
    <source>
        <dbReference type="Proteomes" id="UP000006362"/>
    </source>
</evidence>
<dbReference type="Gene3D" id="2.40.10.220">
    <property type="entry name" value="predicted glycosyltransferase like domains"/>
    <property type="match status" value="1"/>
</dbReference>
<dbReference type="GO" id="GO:0035438">
    <property type="term" value="F:cyclic-di-GMP binding"/>
    <property type="evidence" value="ECO:0007669"/>
    <property type="project" value="InterPro"/>
</dbReference>
<dbReference type="AlphaFoldDB" id="E8T3U3"/>
<proteinExistence type="predicted"/>
<dbReference type="EMBL" id="CP002444">
    <property type="protein sequence ID" value="ADU97350.1"/>
    <property type="molecule type" value="Genomic_DNA"/>
</dbReference>
<evidence type="ECO:0000259" key="1">
    <source>
        <dbReference type="Pfam" id="PF07238"/>
    </source>
</evidence>
<dbReference type="STRING" id="648996.Theam_1387"/>
<dbReference type="OrthoDB" id="12233at2"/>
<dbReference type="Proteomes" id="UP000006362">
    <property type="component" value="Chromosome"/>
</dbReference>
<sequence length="222" mass="25542">MSVLDRVLNWLRELKEKEAPVEVISFYNELPVRCKVRVLDLDREFVQWESNPKLLLAVEDCGRLYVKFNDPAYGQERILGADVTYRGSSMVETTVPKPYEDPSFRRETLRVTVSPTLPVKVTFEEPDPPKQELQVRDLSEGGIGVIGPKELFKLGDRLKFTLELPFGSFSGEAEVVSVEPFGDKMKYGLKFTQLPRNARSLLNRYVMARQREILDKIRMIAE</sequence>
<keyword evidence="3" id="KW-1185">Reference proteome</keyword>
<protein>
    <submittedName>
        <fullName evidence="2">Type IV pilus assembly PilZ</fullName>
    </submittedName>
</protein>
<feature type="domain" description="PilZ" evidence="1">
    <location>
        <begin position="105"/>
        <end position="207"/>
    </location>
</feature>
<dbReference type="eggNOG" id="COG5581">
    <property type="taxonomic scope" value="Bacteria"/>
</dbReference>
<evidence type="ECO:0000313" key="2">
    <source>
        <dbReference type="EMBL" id="ADU97350.1"/>
    </source>
</evidence>
<organism evidence="2 3">
    <name type="scientific">Thermovibrio ammonificans (strain DSM 15698 / JCM 12110 / HB-1)</name>
    <dbReference type="NCBI Taxonomy" id="648996"/>
    <lineage>
        <taxon>Bacteria</taxon>
        <taxon>Pseudomonadati</taxon>
        <taxon>Aquificota</taxon>
        <taxon>Aquificia</taxon>
        <taxon>Desulfurobacteriales</taxon>
        <taxon>Desulfurobacteriaceae</taxon>
        <taxon>Thermovibrio</taxon>
    </lineage>
</organism>